<evidence type="ECO:0000256" key="3">
    <source>
        <dbReference type="ARBA" id="ARBA00023125"/>
    </source>
</evidence>
<dbReference type="GO" id="GO:0004519">
    <property type="term" value="F:endonuclease activity"/>
    <property type="evidence" value="ECO:0007669"/>
    <property type="project" value="UniProtKB-KW"/>
</dbReference>
<dbReference type="Pfam" id="PF01420">
    <property type="entry name" value="Methylase_S"/>
    <property type="match status" value="1"/>
</dbReference>
<dbReference type="InterPro" id="IPR044946">
    <property type="entry name" value="Restrct_endonuc_typeI_TRD_sf"/>
</dbReference>
<keyword evidence="5" id="KW-0378">Hydrolase</keyword>
<dbReference type="EC" id="3.1.21.-" evidence="5"/>
<comment type="similarity">
    <text evidence="1">Belongs to the type-I restriction system S methylase family.</text>
</comment>
<dbReference type="EMBL" id="JAYKBV010000033">
    <property type="protein sequence ID" value="MEB3041822.1"/>
    <property type="molecule type" value="Genomic_DNA"/>
</dbReference>
<dbReference type="SUPFAM" id="SSF116734">
    <property type="entry name" value="DNA methylase specificity domain"/>
    <property type="match status" value="2"/>
</dbReference>
<dbReference type="InterPro" id="IPR052021">
    <property type="entry name" value="Type-I_RS_S_subunit"/>
</dbReference>
<reference evidence="5 6" key="1">
    <citation type="submission" date="2023-12" db="EMBL/GenBank/DDBJ databases">
        <title>Genomic sequences of Capnocytophaga and Parvimonas strains.</title>
        <authorList>
            <person name="Watt R.M."/>
            <person name="Wang M."/>
            <person name="Yang T."/>
            <person name="Tong W.M."/>
        </authorList>
    </citation>
    <scope>NUCLEOTIDE SEQUENCE [LARGE SCALE GENOMIC DNA]</scope>
    <source>
        <strain evidence="5 6">CCUG 13156</strain>
    </source>
</reference>
<gene>
    <name evidence="5" type="ORF">VJJ49_14150</name>
</gene>
<name>A0ABU5YCY8_9FLAO</name>
<comment type="caution">
    <text evidence="5">The sequence shown here is derived from an EMBL/GenBank/DDBJ whole genome shotgun (WGS) entry which is preliminary data.</text>
</comment>
<keyword evidence="2" id="KW-0680">Restriction system</keyword>
<keyword evidence="5" id="KW-0540">Nuclease</keyword>
<dbReference type="Proteomes" id="UP001324270">
    <property type="component" value="Unassembled WGS sequence"/>
</dbReference>
<evidence type="ECO:0000256" key="2">
    <source>
        <dbReference type="ARBA" id="ARBA00022747"/>
    </source>
</evidence>
<dbReference type="InterPro" id="IPR000055">
    <property type="entry name" value="Restrct_endonuc_typeI_TRD"/>
</dbReference>
<protein>
    <submittedName>
        <fullName evidence="5">Restriction endonuclease subunit S</fullName>
        <ecNumber evidence="5">3.1.21.-</ecNumber>
    </submittedName>
</protein>
<dbReference type="PANTHER" id="PTHR30408:SF12">
    <property type="entry name" value="TYPE I RESTRICTION ENZYME MJAVIII SPECIFICITY SUBUNIT"/>
    <property type="match status" value="1"/>
</dbReference>
<evidence type="ECO:0000259" key="4">
    <source>
        <dbReference type="Pfam" id="PF01420"/>
    </source>
</evidence>
<keyword evidence="5" id="KW-0255">Endonuclease</keyword>
<dbReference type="GO" id="GO:0016787">
    <property type="term" value="F:hydrolase activity"/>
    <property type="evidence" value="ECO:0007669"/>
    <property type="project" value="UniProtKB-KW"/>
</dbReference>
<organism evidence="5 6">
    <name type="scientific">Capnocytophaga gingivalis</name>
    <dbReference type="NCBI Taxonomy" id="1017"/>
    <lineage>
        <taxon>Bacteria</taxon>
        <taxon>Pseudomonadati</taxon>
        <taxon>Bacteroidota</taxon>
        <taxon>Flavobacteriia</taxon>
        <taxon>Flavobacteriales</taxon>
        <taxon>Flavobacteriaceae</taxon>
        <taxon>Capnocytophaga</taxon>
    </lineage>
</organism>
<accession>A0ABU5YCY8</accession>
<dbReference type="Gene3D" id="3.90.220.20">
    <property type="entry name" value="DNA methylase specificity domains"/>
    <property type="match status" value="2"/>
</dbReference>
<keyword evidence="6" id="KW-1185">Reference proteome</keyword>
<evidence type="ECO:0000313" key="5">
    <source>
        <dbReference type="EMBL" id="MEB3041822.1"/>
    </source>
</evidence>
<sequence length="385" mass="44241">MQNYFNLDDIVYLTEEQDFEIKRSRLKEKDVLLTITGVSYGKSAVVPKEIEGANINQHSVKMELEGLSPYFLSTFLNSKIGKLQSDKYIVGVTRPALDYTSIKKFLIPNISEVFQQHIEDIILKAHMKRLDSQNLYSSAESYLLECLGMTDFVANTENYNIKTLKESFLETGRIDSEYYLPKYDEIEELIQKSNYTKLSELCTLIDHGKQPPYIEGGEIRVFSQKWIGDKSIDYSFINDICEPRTSIDFATNNPDYVCRKNDILYYSVGANIGYCHNYLSDIPVVPGSFITIIRANETKINPIYLGFVLNSFIGRYQSEKRKSGTAQPYIYPKDLREFLIPLIRPEVQAQIAQYIQESYALRKEAQQLLEEAKLSVERNIQMGGG</sequence>
<dbReference type="PANTHER" id="PTHR30408">
    <property type="entry name" value="TYPE-1 RESTRICTION ENZYME ECOKI SPECIFICITY PROTEIN"/>
    <property type="match status" value="1"/>
</dbReference>
<feature type="domain" description="Type I restriction modification DNA specificity" evidence="4">
    <location>
        <begin position="196"/>
        <end position="363"/>
    </location>
</feature>
<dbReference type="RefSeq" id="WP_323980304.1">
    <property type="nucleotide sequence ID" value="NZ_JAYKBV010000033.1"/>
</dbReference>
<evidence type="ECO:0000256" key="1">
    <source>
        <dbReference type="ARBA" id="ARBA00010923"/>
    </source>
</evidence>
<evidence type="ECO:0000313" key="6">
    <source>
        <dbReference type="Proteomes" id="UP001324270"/>
    </source>
</evidence>
<proteinExistence type="inferred from homology"/>
<keyword evidence="3" id="KW-0238">DNA-binding</keyword>